<evidence type="ECO:0000313" key="2">
    <source>
        <dbReference type="WBParaSite" id="PS1159_v2.g6686.t1"/>
    </source>
</evidence>
<sequence>MMKYEAPDQTLDLTQLNETQNTSDLQNFNVTIAMALKRVKRNGHQPSKYCFNISLKELVIYGKKKPEKVQIAVMHRH</sequence>
<dbReference type="Proteomes" id="UP000887580">
    <property type="component" value="Unplaced"/>
</dbReference>
<name>A0AC35GMR0_9BILA</name>
<accession>A0AC35GMR0</accession>
<reference evidence="2" key="1">
    <citation type="submission" date="2022-11" db="UniProtKB">
        <authorList>
            <consortium name="WormBaseParasite"/>
        </authorList>
    </citation>
    <scope>IDENTIFICATION</scope>
</reference>
<protein>
    <submittedName>
        <fullName evidence="2">Uncharacterized protein</fullName>
    </submittedName>
</protein>
<dbReference type="WBParaSite" id="PS1159_v2.g6686.t1">
    <property type="protein sequence ID" value="PS1159_v2.g6686.t1"/>
    <property type="gene ID" value="PS1159_v2.g6686"/>
</dbReference>
<evidence type="ECO:0000313" key="1">
    <source>
        <dbReference type="Proteomes" id="UP000887580"/>
    </source>
</evidence>
<proteinExistence type="predicted"/>
<organism evidence="1 2">
    <name type="scientific">Panagrolaimus sp. PS1159</name>
    <dbReference type="NCBI Taxonomy" id="55785"/>
    <lineage>
        <taxon>Eukaryota</taxon>
        <taxon>Metazoa</taxon>
        <taxon>Ecdysozoa</taxon>
        <taxon>Nematoda</taxon>
        <taxon>Chromadorea</taxon>
        <taxon>Rhabditida</taxon>
        <taxon>Tylenchina</taxon>
        <taxon>Panagrolaimomorpha</taxon>
        <taxon>Panagrolaimoidea</taxon>
        <taxon>Panagrolaimidae</taxon>
        <taxon>Panagrolaimus</taxon>
    </lineage>
</organism>